<gene>
    <name evidence="2" type="ORF">IEO21_02384</name>
</gene>
<dbReference type="Proteomes" id="UP000639403">
    <property type="component" value="Unassembled WGS sequence"/>
</dbReference>
<evidence type="ECO:0000313" key="3">
    <source>
        <dbReference type="Proteomes" id="UP000639403"/>
    </source>
</evidence>
<dbReference type="Pfam" id="PF14200">
    <property type="entry name" value="RicinB_lectin_2"/>
    <property type="match status" value="1"/>
</dbReference>
<dbReference type="EMBL" id="JADOXO010000023">
    <property type="protein sequence ID" value="KAF9818970.1"/>
    <property type="molecule type" value="Genomic_DNA"/>
</dbReference>
<reference evidence="2" key="2">
    <citation type="journal article" name="Front. Microbiol.">
        <title>Degradative Capacity of Two Strains of Rhodonia placenta: From Phenotype to Genotype.</title>
        <authorList>
            <person name="Kolle M."/>
            <person name="Horta M.A.C."/>
            <person name="Nowrousian M."/>
            <person name="Ohm R.A."/>
            <person name="Benz J.P."/>
            <person name="Pilgard A."/>
        </authorList>
    </citation>
    <scope>NUCLEOTIDE SEQUENCE</scope>
    <source>
        <strain evidence="2">FPRL280</strain>
    </source>
</reference>
<dbReference type="AlphaFoldDB" id="A0A8H7P7P8"/>
<evidence type="ECO:0000259" key="1">
    <source>
        <dbReference type="Pfam" id="PF14200"/>
    </source>
</evidence>
<dbReference type="SUPFAM" id="SSF50370">
    <property type="entry name" value="Ricin B-like lectins"/>
    <property type="match status" value="1"/>
</dbReference>
<dbReference type="InterPro" id="IPR035992">
    <property type="entry name" value="Ricin_B-like_lectins"/>
</dbReference>
<evidence type="ECO:0000313" key="2">
    <source>
        <dbReference type="EMBL" id="KAF9818970.1"/>
    </source>
</evidence>
<sequence>MLKEGYSNIPTPGPYMVFNAKSGTVLDLSGADRQSVIGHPAHWRNNQQWEFIASGNGYAIRSTWPSDKYDCGLYLTVRAVQDEEPIIATPFPMSWDVRTVDEGSIQ</sequence>
<organism evidence="2 3">
    <name type="scientific">Rhodonia placenta</name>
    <dbReference type="NCBI Taxonomy" id="104341"/>
    <lineage>
        <taxon>Eukaryota</taxon>
        <taxon>Fungi</taxon>
        <taxon>Dikarya</taxon>
        <taxon>Basidiomycota</taxon>
        <taxon>Agaricomycotina</taxon>
        <taxon>Agaricomycetes</taxon>
        <taxon>Polyporales</taxon>
        <taxon>Adustoporiaceae</taxon>
        <taxon>Rhodonia</taxon>
    </lineage>
</organism>
<protein>
    <recommendedName>
        <fullName evidence="1">Ricin B lectin domain-containing protein</fullName>
    </recommendedName>
</protein>
<proteinExistence type="predicted"/>
<accession>A0A8H7P7P8</accession>
<dbReference type="Gene3D" id="2.80.10.50">
    <property type="match status" value="1"/>
</dbReference>
<reference evidence="2" key="1">
    <citation type="submission" date="2020-11" db="EMBL/GenBank/DDBJ databases">
        <authorList>
            <person name="Koelle M."/>
            <person name="Horta M.A.C."/>
            <person name="Nowrousian M."/>
            <person name="Ohm R.A."/>
            <person name="Benz P."/>
            <person name="Pilgard A."/>
        </authorList>
    </citation>
    <scope>NUCLEOTIDE SEQUENCE</scope>
    <source>
        <strain evidence="2">FPRL280</strain>
    </source>
</reference>
<comment type="caution">
    <text evidence="2">The sequence shown here is derived from an EMBL/GenBank/DDBJ whole genome shotgun (WGS) entry which is preliminary data.</text>
</comment>
<feature type="domain" description="Ricin B lectin" evidence="1">
    <location>
        <begin position="13"/>
        <end position="62"/>
    </location>
</feature>
<dbReference type="InterPro" id="IPR000772">
    <property type="entry name" value="Ricin_B_lectin"/>
</dbReference>
<name>A0A8H7P7P8_9APHY</name>